<evidence type="ECO:0000256" key="5">
    <source>
        <dbReference type="SAM" id="MobiDB-lite"/>
    </source>
</evidence>
<dbReference type="InterPro" id="IPR016161">
    <property type="entry name" value="Ald_DH/histidinol_DH"/>
</dbReference>
<dbReference type="Gene3D" id="3.40.605.10">
    <property type="entry name" value="Aldehyde Dehydrogenase, Chain A, domain 1"/>
    <property type="match status" value="1"/>
</dbReference>
<evidence type="ECO:0000313" key="8">
    <source>
        <dbReference type="Proteomes" id="UP000198327"/>
    </source>
</evidence>
<feature type="domain" description="Aldehyde dehydrogenase" evidence="6">
    <location>
        <begin position="12"/>
        <end position="464"/>
    </location>
</feature>
<dbReference type="PANTHER" id="PTHR11699">
    <property type="entry name" value="ALDEHYDE DEHYDROGENASE-RELATED"/>
    <property type="match status" value="1"/>
</dbReference>
<keyword evidence="8" id="KW-1185">Reference proteome</keyword>
<dbReference type="RefSeq" id="WP_089248103.1">
    <property type="nucleotide sequence ID" value="NZ_FZOW01000009.1"/>
</dbReference>
<evidence type="ECO:0000256" key="1">
    <source>
        <dbReference type="ARBA" id="ARBA00009986"/>
    </source>
</evidence>
<evidence type="ECO:0000256" key="3">
    <source>
        <dbReference type="PROSITE-ProRule" id="PRU10007"/>
    </source>
</evidence>
<gene>
    <name evidence="7" type="ORF">SAMN05421642_109150</name>
</gene>
<dbReference type="GO" id="GO:0016620">
    <property type="term" value="F:oxidoreductase activity, acting on the aldehyde or oxo group of donors, NAD or NADP as acceptor"/>
    <property type="evidence" value="ECO:0007669"/>
    <property type="project" value="InterPro"/>
</dbReference>
<proteinExistence type="inferred from homology"/>
<dbReference type="Proteomes" id="UP000198327">
    <property type="component" value="Unassembled WGS sequence"/>
</dbReference>
<dbReference type="InterPro" id="IPR016163">
    <property type="entry name" value="Ald_DH_C"/>
</dbReference>
<dbReference type="InterPro" id="IPR015590">
    <property type="entry name" value="Aldehyde_DH_dom"/>
</dbReference>
<evidence type="ECO:0000256" key="4">
    <source>
        <dbReference type="RuleBase" id="RU003345"/>
    </source>
</evidence>
<evidence type="ECO:0000256" key="2">
    <source>
        <dbReference type="ARBA" id="ARBA00023002"/>
    </source>
</evidence>
<dbReference type="SUPFAM" id="SSF53720">
    <property type="entry name" value="ALDH-like"/>
    <property type="match status" value="1"/>
</dbReference>
<dbReference type="PROSITE" id="PS00687">
    <property type="entry name" value="ALDEHYDE_DEHYDR_GLU"/>
    <property type="match status" value="1"/>
</dbReference>
<dbReference type="Gene3D" id="3.40.309.10">
    <property type="entry name" value="Aldehyde Dehydrogenase, Chain A, domain 2"/>
    <property type="match status" value="1"/>
</dbReference>
<protein>
    <submittedName>
        <fullName evidence="7">Acyl-CoA reductase</fullName>
    </submittedName>
</protein>
<dbReference type="OrthoDB" id="6882680at2"/>
<accession>A0A239K1H4</accession>
<name>A0A239K1H4_9NOCA</name>
<feature type="active site" evidence="3">
    <location>
        <position position="245"/>
    </location>
</feature>
<comment type="similarity">
    <text evidence="1 4">Belongs to the aldehyde dehydrogenase family.</text>
</comment>
<evidence type="ECO:0000259" key="6">
    <source>
        <dbReference type="Pfam" id="PF00171"/>
    </source>
</evidence>
<dbReference type="EMBL" id="FZOW01000009">
    <property type="protein sequence ID" value="SNT10894.1"/>
    <property type="molecule type" value="Genomic_DNA"/>
</dbReference>
<dbReference type="Pfam" id="PF00171">
    <property type="entry name" value="Aldedh"/>
    <property type="match status" value="1"/>
</dbReference>
<organism evidence="7 8">
    <name type="scientific">Rhodococcoides kyotonense</name>
    <dbReference type="NCBI Taxonomy" id="398843"/>
    <lineage>
        <taxon>Bacteria</taxon>
        <taxon>Bacillati</taxon>
        <taxon>Actinomycetota</taxon>
        <taxon>Actinomycetes</taxon>
        <taxon>Mycobacteriales</taxon>
        <taxon>Nocardiaceae</taxon>
        <taxon>Rhodococcoides</taxon>
    </lineage>
</organism>
<keyword evidence="2 4" id="KW-0560">Oxidoreductase</keyword>
<dbReference type="CDD" id="cd07078">
    <property type="entry name" value="ALDH"/>
    <property type="match status" value="1"/>
</dbReference>
<dbReference type="AlphaFoldDB" id="A0A239K1H4"/>
<dbReference type="InterPro" id="IPR029510">
    <property type="entry name" value="Ald_DH_CS_GLU"/>
</dbReference>
<dbReference type="InterPro" id="IPR016162">
    <property type="entry name" value="Ald_DH_N"/>
</dbReference>
<dbReference type="FunFam" id="3.40.309.10:FF:000009">
    <property type="entry name" value="Aldehyde dehydrogenase A"/>
    <property type="match status" value="1"/>
</dbReference>
<feature type="region of interest" description="Disordered" evidence="5">
    <location>
        <begin position="455"/>
        <end position="478"/>
    </location>
</feature>
<sequence length="478" mass="49996">MRILQNLIGGRWEDSHSESLRDLVNPATEDVIARVPGGSTVDVDRAVAAAVEAQPAWAALSVAERVEQLNRWADAIAEHAEELGELECQEMGKPVGLATSFIAGAVQGFRAAVDEALTYPFVETLPGADGSETKIVRHPLGATAVITPWNFPIPMVLGALGPLLAAGNTVVIKPSERSPLSTARLFELSSTLPPGVVNLVLGDARAGAPLVEHDSIRLVHFTGSVDSGRRIGAGTGGRLCRSILELGGKDPVVVDADVDPQATAAAIAFGAFVNTGQICTSMERIYVHRDIADAFVDALVDAASTYALGDGHDANTVLGPLVDERQRDIVHHHVTDAVERGARVLTGGAIPTRKGFFYPATVLVDVDDSMRVMTEETFGPIAPVVVVSSFEEALERASASRFALGATVYTHNPEHAAAAAGIPAGVTWINQWQGGGPERLYEPAGDSGMGATGARAAYDAATRPSSIHTAAAPVPARS</sequence>
<evidence type="ECO:0000313" key="7">
    <source>
        <dbReference type="EMBL" id="SNT10894.1"/>
    </source>
</evidence>
<reference evidence="8" key="1">
    <citation type="submission" date="2017-06" db="EMBL/GenBank/DDBJ databases">
        <authorList>
            <person name="Varghese N."/>
            <person name="Submissions S."/>
        </authorList>
    </citation>
    <scope>NUCLEOTIDE SEQUENCE [LARGE SCALE GENOMIC DNA]</scope>
    <source>
        <strain evidence="8">JCM 23211</strain>
    </source>
</reference>
<dbReference type="FunFam" id="3.40.605.10:FF:000007">
    <property type="entry name" value="NAD/NADP-dependent betaine aldehyde dehydrogenase"/>
    <property type="match status" value="1"/>
</dbReference>